<dbReference type="Pfam" id="PF24664">
    <property type="entry name" value="Monjiviricetes_fusion"/>
    <property type="match status" value="1"/>
</dbReference>
<keyword evidence="2" id="KW-1185">Reference proteome</keyword>
<dbReference type="Proteomes" id="UP001153636">
    <property type="component" value="Chromosome 2"/>
</dbReference>
<organism evidence="1 2">
    <name type="scientific">Psylliodes chrysocephalus</name>
    <dbReference type="NCBI Taxonomy" id="3402493"/>
    <lineage>
        <taxon>Eukaryota</taxon>
        <taxon>Metazoa</taxon>
        <taxon>Ecdysozoa</taxon>
        <taxon>Arthropoda</taxon>
        <taxon>Hexapoda</taxon>
        <taxon>Insecta</taxon>
        <taxon>Pterygota</taxon>
        <taxon>Neoptera</taxon>
        <taxon>Endopterygota</taxon>
        <taxon>Coleoptera</taxon>
        <taxon>Polyphaga</taxon>
        <taxon>Cucujiformia</taxon>
        <taxon>Chrysomeloidea</taxon>
        <taxon>Chrysomelidae</taxon>
        <taxon>Galerucinae</taxon>
        <taxon>Alticini</taxon>
        <taxon>Psylliodes</taxon>
    </lineage>
</organism>
<gene>
    <name evidence="1" type="ORF">PSYICH_LOCUS7696</name>
</gene>
<dbReference type="EMBL" id="OV651814">
    <property type="protein sequence ID" value="CAH1106751.1"/>
    <property type="molecule type" value="Genomic_DNA"/>
</dbReference>
<protein>
    <submittedName>
        <fullName evidence="1">Uncharacterized protein</fullName>
    </submittedName>
</protein>
<evidence type="ECO:0000313" key="1">
    <source>
        <dbReference type="EMBL" id="CAH1106751.1"/>
    </source>
</evidence>
<proteinExistence type="predicted"/>
<dbReference type="AlphaFoldDB" id="A0A9P0CYU4"/>
<evidence type="ECO:0000313" key="2">
    <source>
        <dbReference type="Proteomes" id="UP001153636"/>
    </source>
</evidence>
<sequence length="246" mass="27987">MDPGDVFDWNKWYQKEKQRFIADCADVNKKLEEMEKKTGKELTEITEGIHQDLNFTTINLNTVGKCLDLVSETFTQTEEIQLVEIVEETMVTVYHCHVLITRTIFHCGMHSHSSIVSGGFMSYPYKILEKRFKSAVDTGSVDANGDCEGQLYYDEFGSWRDVVVEGFIQVSLSKDEVIANLGKDIIHLPNQLRCSASDEHCIDAVQGEYYWKLINEGTCKEQNHVVLYEGLANITKDVKTKQNIAG</sequence>
<reference evidence="1" key="1">
    <citation type="submission" date="2022-01" db="EMBL/GenBank/DDBJ databases">
        <authorList>
            <person name="King R."/>
        </authorList>
    </citation>
    <scope>NUCLEOTIDE SEQUENCE</scope>
</reference>
<name>A0A9P0CYU4_9CUCU</name>
<accession>A0A9P0CYU4</accession>
<dbReference type="OrthoDB" id="7311776at2759"/>